<gene>
    <name evidence="1" type="ORF">J0X25_06020</name>
</gene>
<proteinExistence type="predicted"/>
<reference evidence="1 2" key="1">
    <citation type="submission" date="2021-03" db="EMBL/GenBank/DDBJ databases">
        <title>Haloterrigena longa sp. nov. and Haloterrigena limicola sp. nov., extremely halophilic archaea isolated from a salt lake.</title>
        <authorList>
            <person name="Henglin C."/>
        </authorList>
    </citation>
    <scope>NUCLEOTIDE SEQUENCE [LARGE SCALE GENOMIC DNA]</scope>
    <source>
        <strain evidence="1 2">KZCA68</strain>
    </source>
</reference>
<name>A0A8A2VJK4_9EURY</name>
<organism evidence="1 2">
    <name type="scientific">Haloterrigena alkaliphila</name>
    <dbReference type="NCBI Taxonomy" id="2816475"/>
    <lineage>
        <taxon>Archaea</taxon>
        <taxon>Methanobacteriati</taxon>
        <taxon>Methanobacteriota</taxon>
        <taxon>Stenosarchaea group</taxon>
        <taxon>Halobacteria</taxon>
        <taxon>Halobacteriales</taxon>
        <taxon>Natrialbaceae</taxon>
        <taxon>Haloterrigena</taxon>
    </lineage>
</organism>
<keyword evidence="2" id="KW-1185">Reference proteome</keyword>
<evidence type="ECO:0000313" key="2">
    <source>
        <dbReference type="Proteomes" id="UP000663203"/>
    </source>
</evidence>
<evidence type="ECO:0000313" key="1">
    <source>
        <dbReference type="EMBL" id="QSX00513.1"/>
    </source>
</evidence>
<sequence length="114" mass="12876">MDPPDNAYDRARRGVWYEYIGDFRCIGNVGDPAAAYEEAIEVYEAADDPDTGYSEQEHCYTMAVYREVAKAADKDPGPIDDFDNDLTLTKWVEKKQESYPSLLENVSQSGAWPP</sequence>
<dbReference type="Proteomes" id="UP000663203">
    <property type="component" value="Chromosome"/>
</dbReference>
<protein>
    <submittedName>
        <fullName evidence="1">Uncharacterized protein</fullName>
    </submittedName>
</protein>
<dbReference type="AlphaFoldDB" id="A0A8A2VJK4"/>
<dbReference type="EMBL" id="CP071462">
    <property type="protein sequence ID" value="QSX00513.1"/>
    <property type="molecule type" value="Genomic_DNA"/>
</dbReference>
<accession>A0A8A2VJK4</accession>